<gene>
    <name evidence="3" type="ORF">DLD82_17640</name>
</gene>
<accession>A0A2V2N070</accession>
<organism evidence="3 4">
    <name type="scientific">Methanospirillum stamsii</name>
    <dbReference type="NCBI Taxonomy" id="1277351"/>
    <lineage>
        <taxon>Archaea</taxon>
        <taxon>Methanobacteriati</taxon>
        <taxon>Methanobacteriota</taxon>
        <taxon>Stenosarchaea group</taxon>
        <taxon>Methanomicrobia</taxon>
        <taxon>Methanomicrobiales</taxon>
        <taxon>Methanospirillaceae</taxon>
        <taxon>Methanospirillum</taxon>
    </lineage>
</organism>
<keyword evidence="4" id="KW-1185">Reference proteome</keyword>
<evidence type="ECO:0000256" key="1">
    <source>
        <dbReference type="SAM" id="MobiDB-lite"/>
    </source>
</evidence>
<evidence type="ECO:0000259" key="2">
    <source>
        <dbReference type="Pfam" id="PF13546"/>
    </source>
</evidence>
<dbReference type="AlphaFoldDB" id="A0A2V2N070"/>
<dbReference type="PANTHER" id="PTHR33627:SF1">
    <property type="entry name" value="TRANSPOSASE"/>
    <property type="match status" value="1"/>
</dbReference>
<evidence type="ECO:0000313" key="4">
    <source>
        <dbReference type="Proteomes" id="UP000245934"/>
    </source>
</evidence>
<evidence type="ECO:0000313" key="3">
    <source>
        <dbReference type="EMBL" id="PWR69557.1"/>
    </source>
</evidence>
<dbReference type="EMBL" id="QGMZ01000062">
    <property type="protein sequence ID" value="PWR69557.1"/>
    <property type="molecule type" value="Genomic_DNA"/>
</dbReference>
<dbReference type="GeneID" id="97611437"/>
<name>A0A2V2N070_9EURY</name>
<sequence>MGCANFAFKNEVARLRIAIEHQISHVNAFFNQASLQDCFSTKTHNGFLIAIDYMKGLLTSPGRRHLTAISQNCSDFNNQVFSHFMAQSTWDHRSLVEWIRNIGWRLIGKNGALVIDECANPKSGEHSVGVQRQYCGNLGKVENCQVGVFMAYVKNGSRLLLDYRLYLPKSWTSNSKRCDSAGIPIEHRTFKTKAELSYELIVDALRSKIPFSHVNMDGFYGSQPWLLTLLEALGVTYVADIGSDDRVFLEVPEYGIPLKCNPRGRPPSQVKVLNTTPIRVDEIMRKIKRWRILRVRRAMNGFLEVNFYALKVWRIDKDIQEPLPVWLLIRKELEEPKVKYSLCNGNHINSWDRLVKMQSERYWVERTFQDSIALAGMADYQVRNWKAWHHHVALVLLAMLWILREQKHLLPEFKDITPQDVARFFLIWMPLKEKTSSTVAEVTVKNKNNRKNSRRSKMKRKGRPIIE</sequence>
<comment type="caution">
    <text evidence="3">The sequence shown here is derived from an EMBL/GenBank/DDBJ whole genome shotgun (WGS) entry which is preliminary data.</text>
</comment>
<dbReference type="InterPro" id="IPR038721">
    <property type="entry name" value="IS701-like_DDE_dom"/>
</dbReference>
<protein>
    <submittedName>
        <fullName evidence="3">IS701 family transposase</fullName>
    </submittedName>
</protein>
<reference evidence="3 4" key="1">
    <citation type="submission" date="2018-05" db="EMBL/GenBank/DDBJ databases">
        <title>Draft genome of Methanospirillum stamsii Pt1.</title>
        <authorList>
            <person name="Dueholm M.S."/>
            <person name="Nielsen P.H."/>
            <person name="Bakmann L.F."/>
            <person name="Otzen D.E."/>
        </authorList>
    </citation>
    <scope>NUCLEOTIDE SEQUENCE [LARGE SCALE GENOMIC DNA]</scope>
    <source>
        <strain evidence="3 4">Pt1</strain>
    </source>
</reference>
<dbReference type="Pfam" id="PF13546">
    <property type="entry name" value="DDE_5"/>
    <property type="match status" value="1"/>
</dbReference>
<feature type="domain" description="Transposase IS701-like DDE" evidence="2">
    <location>
        <begin position="35"/>
        <end position="297"/>
    </location>
</feature>
<feature type="region of interest" description="Disordered" evidence="1">
    <location>
        <begin position="445"/>
        <end position="467"/>
    </location>
</feature>
<proteinExistence type="predicted"/>
<feature type="compositionally biased region" description="Basic residues" evidence="1">
    <location>
        <begin position="447"/>
        <end position="467"/>
    </location>
</feature>
<dbReference type="Proteomes" id="UP000245934">
    <property type="component" value="Unassembled WGS sequence"/>
</dbReference>
<dbReference type="NCBIfam" id="NF033540">
    <property type="entry name" value="transpos_IS701"/>
    <property type="match status" value="1"/>
</dbReference>
<dbReference type="RefSeq" id="WP_109942452.1">
    <property type="nucleotide sequence ID" value="NZ_CP176366.1"/>
</dbReference>
<dbReference type="PANTHER" id="PTHR33627">
    <property type="entry name" value="TRANSPOSASE"/>
    <property type="match status" value="1"/>
</dbReference>
<dbReference type="InterPro" id="IPR039365">
    <property type="entry name" value="IS701-like"/>
</dbReference>